<keyword evidence="1" id="KW-0805">Transcription regulation</keyword>
<dbReference type="SMART" id="SM00895">
    <property type="entry name" value="FCD"/>
    <property type="match status" value="1"/>
</dbReference>
<evidence type="ECO:0000313" key="6">
    <source>
        <dbReference type="Proteomes" id="UP001597286"/>
    </source>
</evidence>
<dbReference type="SUPFAM" id="SSF46785">
    <property type="entry name" value="Winged helix' DNA-binding domain"/>
    <property type="match status" value="1"/>
</dbReference>
<keyword evidence="6" id="KW-1185">Reference proteome</keyword>
<dbReference type="InterPro" id="IPR036388">
    <property type="entry name" value="WH-like_DNA-bd_sf"/>
</dbReference>
<dbReference type="Pfam" id="PF00392">
    <property type="entry name" value="GntR"/>
    <property type="match status" value="1"/>
</dbReference>
<dbReference type="PANTHER" id="PTHR43537:SF5">
    <property type="entry name" value="UXU OPERON TRANSCRIPTIONAL REGULATOR"/>
    <property type="match status" value="1"/>
</dbReference>
<dbReference type="RefSeq" id="WP_378485134.1">
    <property type="nucleotide sequence ID" value="NZ_JBHUFB010000009.1"/>
</dbReference>
<name>A0ABW4P6F3_9NOCA</name>
<dbReference type="CDD" id="cd07377">
    <property type="entry name" value="WHTH_GntR"/>
    <property type="match status" value="1"/>
</dbReference>
<dbReference type="EMBL" id="JBHUFB010000009">
    <property type="protein sequence ID" value="MFD1812635.1"/>
    <property type="molecule type" value="Genomic_DNA"/>
</dbReference>
<reference evidence="6" key="1">
    <citation type="journal article" date="2019" name="Int. J. Syst. Evol. Microbiol.">
        <title>The Global Catalogue of Microorganisms (GCM) 10K type strain sequencing project: providing services to taxonomists for standard genome sequencing and annotation.</title>
        <authorList>
            <consortium name="The Broad Institute Genomics Platform"/>
            <consortium name="The Broad Institute Genome Sequencing Center for Infectious Disease"/>
            <person name="Wu L."/>
            <person name="Ma J."/>
        </authorList>
    </citation>
    <scope>NUCLEOTIDE SEQUENCE [LARGE SCALE GENOMIC DNA]</scope>
    <source>
        <strain evidence="6">DT72</strain>
    </source>
</reference>
<dbReference type="InterPro" id="IPR036390">
    <property type="entry name" value="WH_DNA-bd_sf"/>
</dbReference>
<gene>
    <name evidence="5" type="ORF">ACFSJG_10450</name>
</gene>
<dbReference type="InterPro" id="IPR011711">
    <property type="entry name" value="GntR_C"/>
</dbReference>
<organism evidence="5 6">
    <name type="scientific">Rhodococcus gannanensis</name>
    <dbReference type="NCBI Taxonomy" id="1960308"/>
    <lineage>
        <taxon>Bacteria</taxon>
        <taxon>Bacillati</taxon>
        <taxon>Actinomycetota</taxon>
        <taxon>Actinomycetes</taxon>
        <taxon>Mycobacteriales</taxon>
        <taxon>Nocardiaceae</taxon>
        <taxon>Rhodococcus</taxon>
    </lineage>
</organism>
<dbReference type="PRINTS" id="PR00035">
    <property type="entry name" value="HTHGNTR"/>
</dbReference>
<accession>A0ABW4P6F3</accession>
<evidence type="ECO:0000313" key="5">
    <source>
        <dbReference type="EMBL" id="MFD1812635.1"/>
    </source>
</evidence>
<dbReference type="InterPro" id="IPR000524">
    <property type="entry name" value="Tscrpt_reg_HTH_GntR"/>
</dbReference>
<protein>
    <submittedName>
        <fullName evidence="5">FadR/GntR family transcriptional regulator</fullName>
    </submittedName>
</protein>
<keyword evidence="3" id="KW-0804">Transcription</keyword>
<dbReference type="InterPro" id="IPR008920">
    <property type="entry name" value="TF_FadR/GntR_C"/>
</dbReference>
<evidence type="ECO:0000259" key="4">
    <source>
        <dbReference type="PROSITE" id="PS50949"/>
    </source>
</evidence>
<dbReference type="Proteomes" id="UP001597286">
    <property type="component" value="Unassembled WGS sequence"/>
</dbReference>
<evidence type="ECO:0000256" key="2">
    <source>
        <dbReference type="ARBA" id="ARBA00023125"/>
    </source>
</evidence>
<evidence type="ECO:0000256" key="3">
    <source>
        <dbReference type="ARBA" id="ARBA00023163"/>
    </source>
</evidence>
<proteinExistence type="predicted"/>
<dbReference type="Gene3D" id="1.20.120.530">
    <property type="entry name" value="GntR ligand-binding domain-like"/>
    <property type="match status" value="1"/>
</dbReference>
<dbReference type="PROSITE" id="PS50949">
    <property type="entry name" value="HTH_GNTR"/>
    <property type="match status" value="1"/>
</dbReference>
<keyword evidence="2" id="KW-0238">DNA-binding</keyword>
<comment type="caution">
    <text evidence="5">The sequence shown here is derived from an EMBL/GenBank/DDBJ whole genome shotgun (WGS) entry which is preliminary data.</text>
</comment>
<dbReference type="Pfam" id="PF07729">
    <property type="entry name" value="FCD"/>
    <property type="match status" value="1"/>
</dbReference>
<dbReference type="Gene3D" id="1.10.10.10">
    <property type="entry name" value="Winged helix-like DNA-binding domain superfamily/Winged helix DNA-binding domain"/>
    <property type="match status" value="1"/>
</dbReference>
<dbReference type="PANTHER" id="PTHR43537">
    <property type="entry name" value="TRANSCRIPTIONAL REGULATOR, GNTR FAMILY"/>
    <property type="match status" value="1"/>
</dbReference>
<sequence length="264" mass="28755">MHPKFGGGAATVRAPKVSEQIADSLRSRIVRGDIPAGEMLPPEKQMVEDLGVSRPTLREAFRILESEGLITVLTGARGGPRVRLPDLGVAARHIGLYLQTQGTTLADLLEARAEFGAVCVRFLAERCTEEGLAALGDCVRAQREIWEAGVESGADFARWVALTGEFHNLVALHCGNKTLETQAKALSEVLGASRAVSLRRKGDPGAFTDTSYIPGTIDDYEELVRLVAARDADGAEKHWRAHLRSASEIVFRNREPDSVIRLYE</sequence>
<evidence type="ECO:0000256" key="1">
    <source>
        <dbReference type="ARBA" id="ARBA00023015"/>
    </source>
</evidence>
<dbReference type="SMART" id="SM00345">
    <property type="entry name" value="HTH_GNTR"/>
    <property type="match status" value="1"/>
</dbReference>
<dbReference type="SUPFAM" id="SSF48008">
    <property type="entry name" value="GntR ligand-binding domain-like"/>
    <property type="match status" value="1"/>
</dbReference>
<feature type="domain" description="HTH gntR-type" evidence="4">
    <location>
        <begin position="15"/>
        <end position="85"/>
    </location>
</feature>